<reference evidence="1" key="1">
    <citation type="submission" date="2020-10" db="EMBL/GenBank/DDBJ databases">
        <title>Connecting structure to function with the recovery of over 1000 high-quality activated sludge metagenome-assembled genomes encoding full-length rRNA genes using long-read sequencing.</title>
        <authorList>
            <person name="Singleton C.M."/>
            <person name="Petriglieri F."/>
            <person name="Kristensen J.M."/>
            <person name="Kirkegaard R.H."/>
            <person name="Michaelsen T.Y."/>
            <person name="Andersen M.H."/>
            <person name="Karst S.M."/>
            <person name="Dueholm M.S."/>
            <person name="Nielsen P.H."/>
            <person name="Albertsen M."/>
        </authorList>
    </citation>
    <scope>NUCLEOTIDE SEQUENCE</scope>
    <source>
        <strain evidence="1">EsbW_18-Q3-R4-48_MAXAC.044</strain>
    </source>
</reference>
<proteinExistence type="predicted"/>
<protein>
    <submittedName>
        <fullName evidence="1">Uncharacterized protein</fullName>
    </submittedName>
</protein>
<dbReference type="AlphaFoldDB" id="A0A9D7FDX0"/>
<dbReference type="EMBL" id="JADJNC010000036">
    <property type="protein sequence ID" value="MBK7424583.1"/>
    <property type="molecule type" value="Genomic_DNA"/>
</dbReference>
<organism evidence="1 2">
    <name type="scientific">Candidatus Propionivibrio dominans</name>
    <dbReference type="NCBI Taxonomy" id="2954373"/>
    <lineage>
        <taxon>Bacteria</taxon>
        <taxon>Pseudomonadati</taxon>
        <taxon>Pseudomonadota</taxon>
        <taxon>Betaproteobacteria</taxon>
        <taxon>Rhodocyclales</taxon>
        <taxon>Rhodocyclaceae</taxon>
        <taxon>Propionivibrio</taxon>
    </lineage>
</organism>
<evidence type="ECO:0000313" key="2">
    <source>
        <dbReference type="Proteomes" id="UP000886602"/>
    </source>
</evidence>
<dbReference type="Proteomes" id="UP000886602">
    <property type="component" value="Unassembled WGS sequence"/>
</dbReference>
<gene>
    <name evidence="1" type="ORF">IPJ48_16695</name>
</gene>
<sequence>MTTINYTNGVLIVQIDYARREDIKELPAKRRAWDGDSKTWTVDRNLLGELLALFPDATMTADVQKLSEILILEQCQRWRESGVTLLRDGDKLTALHNAAPSADIAALQKHVDAMAPDILRLLDAGQTVAGVTKAVHPTPEDDGMFQFMQTIQRKWPDWERQAQNKKRMMMKGRYRRQKSP</sequence>
<name>A0A9D7FDX0_9RHOO</name>
<accession>A0A9D7FDX0</accession>
<evidence type="ECO:0000313" key="1">
    <source>
        <dbReference type="EMBL" id="MBK7424583.1"/>
    </source>
</evidence>
<comment type="caution">
    <text evidence="1">The sequence shown here is derived from an EMBL/GenBank/DDBJ whole genome shotgun (WGS) entry which is preliminary data.</text>
</comment>